<dbReference type="Pfam" id="PF20981">
    <property type="entry name" value="AAR2_1st"/>
    <property type="match status" value="1"/>
</dbReference>
<evidence type="ECO:0000313" key="6">
    <source>
        <dbReference type="Proteomes" id="UP001194696"/>
    </source>
</evidence>
<dbReference type="PANTHER" id="PTHR12689:SF4">
    <property type="entry name" value="PROTEIN AAR2 HOMOLOG"/>
    <property type="match status" value="1"/>
</dbReference>
<evidence type="ECO:0000313" key="5">
    <source>
        <dbReference type="EMBL" id="KAG0283479.1"/>
    </source>
</evidence>
<evidence type="ECO:0000259" key="3">
    <source>
        <dbReference type="Pfam" id="PF05282"/>
    </source>
</evidence>
<dbReference type="Proteomes" id="UP001194696">
    <property type="component" value="Unassembled WGS sequence"/>
</dbReference>
<dbReference type="PANTHER" id="PTHR12689">
    <property type="entry name" value="A1 CISTRON SPLICING FACTOR AAR2-RELATED"/>
    <property type="match status" value="1"/>
</dbReference>
<comment type="caution">
    <text evidence="5">The sequence shown here is derived from an EMBL/GenBank/DDBJ whole genome shotgun (WGS) entry which is preliminary data.</text>
</comment>
<feature type="region of interest" description="Disordered" evidence="2">
    <location>
        <begin position="208"/>
        <end position="281"/>
    </location>
</feature>
<dbReference type="Gene3D" id="1.25.40.550">
    <property type="entry name" value="Aar2, C-terminal domain-like"/>
    <property type="match status" value="1"/>
</dbReference>
<dbReference type="InterPro" id="IPR033648">
    <property type="entry name" value="AAR2_C"/>
</dbReference>
<organism evidence="5 6">
    <name type="scientific">Linnemannia gamsii</name>
    <dbReference type="NCBI Taxonomy" id="64522"/>
    <lineage>
        <taxon>Eukaryota</taxon>
        <taxon>Fungi</taxon>
        <taxon>Fungi incertae sedis</taxon>
        <taxon>Mucoromycota</taxon>
        <taxon>Mortierellomycotina</taxon>
        <taxon>Mortierellomycetes</taxon>
        <taxon>Mortierellales</taxon>
        <taxon>Mortierellaceae</taxon>
        <taxon>Linnemannia</taxon>
    </lineage>
</organism>
<dbReference type="InterPro" id="IPR038514">
    <property type="entry name" value="AAR2_C_sf"/>
</dbReference>
<reference evidence="5 6" key="1">
    <citation type="journal article" date="2020" name="Fungal Divers.">
        <title>Resolving the Mortierellaceae phylogeny through synthesis of multi-gene phylogenetics and phylogenomics.</title>
        <authorList>
            <person name="Vandepol N."/>
            <person name="Liber J."/>
            <person name="Desiro A."/>
            <person name="Na H."/>
            <person name="Kennedy M."/>
            <person name="Barry K."/>
            <person name="Grigoriev I.V."/>
            <person name="Miller A.N."/>
            <person name="O'Donnell K."/>
            <person name="Stajich J.E."/>
            <person name="Bonito G."/>
        </authorList>
    </citation>
    <scope>NUCLEOTIDE SEQUENCE [LARGE SCALE GENOMIC DNA]</scope>
    <source>
        <strain evidence="5 6">AD045</strain>
    </source>
</reference>
<evidence type="ECO:0000256" key="1">
    <source>
        <dbReference type="ARBA" id="ARBA00006281"/>
    </source>
</evidence>
<name>A0ABQ7JRW9_9FUNG</name>
<dbReference type="EMBL" id="JAAAIM010000897">
    <property type="protein sequence ID" value="KAG0283479.1"/>
    <property type="molecule type" value="Genomic_DNA"/>
</dbReference>
<feature type="compositionally biased region" description="Polar residues" evidence="2">
    <location>
        <begin position="249"/>
        <end position="260"/>
    </location>
</feature>
<feature type="region of interest" description="Disordered" evidence="2">
    <location>
        <begin position="63"/>
        <end position="89"/>
    </location>
</feature>
<proteinExistence type="inferred from homology"/>
<protein>
    <submittedName>
        <fullName evidence="5">A1-alpha2 repression</fullName>
    </submittedName>
</protein>
<dbReference type="Pfam" id="PF05282">
    <property type="entry name" value="AAR2"/>
    <property type="match status" value="1"/>
</dbReference>
<keyword evidence="6" id="KW-1185">Reference proteome</keyword>
<dbReference type="CDD" id="cd13777">
    <property type="entry name" value="Aar2_N"/>
    <property type="match status" value="1"/>
</dbReference>
<accession>A0ABQ7JRW9</accession>
<dbReference type="CDD" id="cd13778">
    <property type="entry name" value="Aar2_C"/>
    <property type="match status" value="1"/>
</dbReference>
<dbReference type="InterPro" id="IPR007946">
    <property type="entry name" value="AAR2"/>
</dbReference>
<feature type="domain" description="AAR2 C-terminal" evidence="3">
    <location>
        <begin position="285"/>
        <end position="454"/>
    </location>
</feature>
<evidence type="ECO:0000256" key="2">
    <source>
        <dbReference type="SAM" id="MobiDB-lite"/>
    </source>
</evidence>
<dbReference type="InterPro" id="IPR038516">
    <property type="entry name" value="AAR2_N_sf"/>
</dbReference>
<feature type="domain" description="AAR2 N-terminal" evidence="4">
    <location>
        <begin position="13"/>
        <end position="182"/>
    </location>
</feature>
<feature type="compositionally biased region" description="Acidic residues" evidence="2">
    <location>
        <begin position="238"/>
        <end position="247"/>
    </location>
</feature>
<dbReference type="InterPro" id="IPR033647">
    <property type="entry name" value="Aar2_N"/>
</dbReference>
<gene>
    <name evidence="5" type="primary">AAR2</name>
    <name evidence="5" type="ORF">BGZ96_012121</name>
</gene>
<feature type="compositionally biased region" description="Basic and acidic residues" evidence="2">
    <location>
        <begin position="208"/>
        <end position="225"/>
    </location>
</feature>
<sequence>MDNETMKRLFKAGAILLVLDAPHNQLEFGIDVNCWNTGPRFKGIKIIPPGAHFVYYSLHNTKSAKPTPSEDDGGEGSSNEKKKQEDDGMVEIEVTEGGTTGGDVRTGFWHLFESGEVVVMKWNAYNEELELESDQEQLARYKAGIQEFDPFLGSYPLLPPTSTYPAWLKLSSHIKKSTITSVFSSSGFVSSHDDQLEDELARATKILERKQNEDDDKAASAEAKNEQTQSRTTTTIHEEDETEDMEVDNASNEQEASTAAQAPATPVEGAPSKFEPTKSNTTISFTPINLRSSFRKGAVGEEVTRYSLDKSWLLNDLFTTIYSKDVSAFLGEYQAAFVTMLLSYHLGAFRQWKTMTILVCQSTEATSSPNFTTLFSEFIQTLHHQLTSIPSSFFMDLLFASPDEDDMTANFLELALKSMGKNIQSGMRRGQCLGLRKPMQGLQKAVLESFEWKIPGDFKKVQKVVEIKPEMLDSEDEDYEEEGEYAPVIVE</sequence>
<comment type="similarity">
    <text evidence="1">Belongs to the AAR2 family.</text>
</comment>
<dbReference type="Gene3D" id="2.60.34.20">
    <property type="match status" value="1"/>
</dbReference>
<evidence type="ECO:0000259" key="4">
    <source>
        <dbReference type="Pfam" id="PF20981"/>
    </source>
</evidence>